<dbReference type="PROSITE" id="PS51126">
    <property type="entry name" value="DILUTE"/>
    <property type="match status" value="1"/>
</dbReference>
<gene>
    <name evidence="4" type="ORF">A3Q56_05261</name>
</gene>
<feature type="compositionally biased region" description="Basic residues" evidence="1">
    <location>
        <begin position="138"/>
        <end position="148"/>
    </location>
</feature>
<dbReference type="EMBL" id="LWCA01000789">
    <property type="protein sequence ID" value="OAF66936.1"/>
    <property type="molecule type" value="Genomic_DNA"/>
</dbReference>
<reference evidence="4 5" key="1">
    <citation type="submission" date="2016-04" db="EMBL/GenBank/DDBJ databases">
        <title>The genome of Intoshia linei affirms orthonectids as highly simplified spiralians.</title>
        <authorList>
            <person name="Mikhailov K.V."/>
            <person name="Slusarev G.S."/>
            <person name="Nikitin M.A."/>
            <person name="Logacheva M.D."/>
            <person name="Penin A."/>
            <person name="Aleoshin V."/>
            <person name="Panchin Y.V."/>
        </authorList>
    </citation>
    <scope>NUCLEOTIDE SEQUENCE [LARGE SCALE GENOMIC DNA]</scope>
    <source>
        <strain evidence="4">Intl2013</strain>
        <tissue evidence="4">Whole animal</tissue>
    </source>
</reference>
<dbReference type="InterPro" id="IPR000159">
    <property type="entry name" value="RA_dom"/>
</dbReference>
<dbReference type="InterPro" id="IPR028842">
    <property type="entry name" value="Afadin"/>
</dbReference>
<dbReference type="GO" id="GO:0005912">
    <property type="term" value="C:adherens junction"/>
    <property type="evidence" value="ECO:0007669"/>
    <property type="project" value="TreeGrafter"/>
</dbReference>
<feature type="domain" description="Dilute" evidence="3">
    <location>
        <begin position="589"/>
        <end position="794"/>
    </location>
</feature>
<proteinExistence type="predicted"/>
<feature type="compositionally biased region" description="Basic and acidic residues" evidence="1">
    <location>
        <begin position="149"/>
        <end position="158"/>
    </location>
</feature>
<dbReference type="PROSITE" id="PS50200">
    <property type="entry name" value="RA"/>
    <property type="match status" value="1"/>
</dbReference>
<sequence length="794" mass="91789">MNLNQDHNTLKKEIDEWNKNRIDLFEISIPNKDLEYFGVVRFYHQSNNTSTHSKCIRISSSWSTENIIHVLMEKFRPDMKMLSNEKHCLYEVHSNGDERMLQQDDKPLKVQLMWGRQDRDGRFIFKREKEINGSTFKRKLSKREKKQLKKQEKKDKLSSELPTKSSIAETHFSDIPDTNLHRTISNPETLVKRRRQTKIERILKNLNNLAMDSIAIKTKIYIGIQNYKGGIGSVTININPTDSTVVIIKKTLIALGLEPQDYFNYLLMKSLKVSRSKVKIIVDVADRPIGDMVNWSNENGKSHSQTTLSNLKNVKFTLKGATPALLMEMERFHDSVPSLENKFKSHNTIILLEIKLNPKYDVRKSDIKNAFISFGKAIELGCGKHSIGSSRKSDTNILNENRDNLILLDGSDIEKYHAKIIVTEDSVQVEPVLRNCLMYIKSNLVTERSLLKDGDIVCIGTNALFKVYDSRDQTIKSIAFLTAMMTQYQQKLYHSNGNASDKSSMSILSKPSLIENGSQHEHNIENVVHDAPQKYKYRKISKLPLILEFNHPDELISSVVWSINTQTVPFKHGPAYIFYLACRQFIENESLYVEELASFVHKICMAFSGIVEKSVNSSVNLAFWIANISEFLHFIKYDVDICRVVPTKLVLKLSQILETSFYHLIDQLQLKTEPSMLDFMDQSDADLSNGQYVENPNLLDGLLHLFSSTMPMLRRCRINAALAIQLFSQLFYFVNMWLFNKLVQCDPNYPLRCNRVWGSRLRRRIEKIEIWAEKQDQINDLIDNSNIAEYEDFE</sequence>
<dbReference type="AlphaFoldDB" id="A0A177AY88"/>
<dbReference type="PANTHER" id="PTHR10398:SF2">
    <property type="entry name" value="AFADIN"/>
    <property type="match status" value="1"/>
</dbReference>
<evidence type="ECO:0008006" key="6">
    <source>
        <dbReference type="Google" id="ProtNLM"/>
    </source>
</evidence>
<keyword evidence="5" id="KW-1185">Reference proteome</keyword>
<evidence type="ECO:0000259" key="2">
    <source>
        <dbReference type="PROSITE" id="PS50200"/>
    </source>
</evidence>
<dbReference type="SUPFAM" id="SSF49879">
    <property type="entry name" value="SMAD/FHA domain"/>
    <property type="match status" value="1"/>
</dbReference>
<dbReference type="OrthoDB" id="6260541at2759"/>
<evidence type="ECO:0000259" key="3">
    <source>
        <dbReference type="PROSITE" id="PS51126"/>
    </source>
</evidence>
<evidence type="ECO:0000313" key="4">
    <source>
        <dbReference type="EMBL" id="OAF66936.1"/>
    </source>
</evidence>
<dbReference type="SMART" id="SM00314">
    <property type="entry name" value="RA"/>
    <property type="match status" value="1"/>
</dbReference>
<protein>
    <recommendedName>
        <fullName evidence="6">Ras-associating domain-containing protein</fullName>
    </recommendedName>
</protein>
<dbReference type="Pfam" id="PF00788">
    <property type="entry name" value="RA"/>
    <property type="match status" value="1"/>
</dbReference>
<dbReference type="InterPro" id="IPR008984">
    <property type="entry name" value="SMAD_FHA_dom_sf"/>
</dbReference>
<dbReference type="GO" id="GO:0050839">
    <property type="term" value="F:cell adhesion molecule binding"/>
    <property type="evidence" value="ECO:0007669"/>
    <property type="project" value="TreeGrafter"/>
</dbReference>
<dbReference type="Pfam" id="PF01843">
    <property type="entry name" value="DIL"/>
    <property type="match status" value="1"/>
</dbReference>
<dbReference type="CDD" id="cd00060">
    <property type="entry name" value="FHA"/>
    <property type="match status" value="1"/>
</dbReference>
<comment type="caution">
    <text evidence="4">The sequence shown here is derived from an EMBL/GenBank/DDBJ whole genome shotgun (WGS) entry which is preliminary data.</text>
</comment>
<dbReference type="InterPro" id="IPR002710">
    <property type="entry name" value="Dilute_dom"/>
</dbReference>
<feature type="domain" description="Ras-associating" evidence="2">
    <location>
        <begin position="36"/>
        <end position="130"/>
    </location>
</feature>
<dbReference type="Gene3D" id="3.10.20.90">
    <property type="entry name" value="Phosphatidylinositol 3-kinase Catalytic Subunit, Chain A, domain 1"/>
    <property type="match status" value="1"/>
</dbReference>
<evidence type="ECO:0000256" key="1">
    <source>
        <dbReference type="SAM" id="MobiDB-lite"/>
    </source>
</evidence>
<feature type="region of interest" description="Disordered" evidence="1">
    <location>
        <begin position="138"/>
        <end position="164"/>
    </location>
</feature>
<dbReference type="PANTHER" id="PTHR10398">
    <property type="entry name" value="AFADIN"/>
    <property type="match status" value="1"/>
</dbReference>
<name>A0A177AY88_9BILA</name>
<organism evidence="4 5">
    <name type="scientific">Intoshia linei</name>
    <dbReference type="NCBI Taxonomy" id="1819745"/>
    <lineage>
        <taxon>Eukaryota</taxon>
        <taxon>Metazoa</taxon>
        <taxon>Spiralia</taxon>
        <taxon>Lophotrochozoa</taxon>
        <taxon>Mesozoa</taxon>
        <taxon>Orthonectida</taxon>
        <taxon>Rhopaluridae</taxon>
        <taxon>Intoshia</taxon>
    </lineage>
</organism>
<dbReference type="Proteomes" id="UP000078046">
    <property type="component" value="Unassembled WGS sequence"/>
</dbReference>
<dbReference type="InterPro" id="IPR029071">
    <property type="entry name" value="Ubiquitin-like_domsf"/>
</dbReference>
<dbReference type="GO" id="GO:0032880">
    <property type="term" value="P:regulation of protein localization"/>
    <property type="evidence" value="ECO:0007669"/>
    <property type="project" value="TreeGrafter"/>
</dbReference>
<dbReference type="SUPFAM" id="SSF54236">
    <property type="entry name" value="Ubiquitin-like"/>
    <property type="match status" value="1"/>
</dbReference>
<evidence type="ECO:0000313" key="5">
    <source>
        <dbReference type="Proteomes" id="UP000078046"/>
    </source>
</evidence>
<dbReference type="GO" id="GO:0007165">
    <property type="term" value="P:signal transduction"/>
    <property type="evidence" value="ECO:0007669"/>
    <property type="project" value="InterPro"/>
</dbReference>
<dbReference type="Gene3D" id="2.60.200.20">
    <property type="match status" value="1"/>
</dbReference>
<accession>A0A177AY88</accession>